<feature type="region of interest" description="Disordered" evidence="2">
    <location>
        <begin position="266"/>
        <end position="459"/>
    </location>
</feature>
<sequence length="459" mass="53522">MTDFLELRKKLLERTKKQVQIEFGENEIHLIRASNALSDLEAVYNLLYEHTKEWYHYHFPELEGLLDDPALYLKLVYELGERSKMTDDAVAKIETDIEKAKTIAQKAVFSIGADIPDETLAEIRLIALNALNIKQEMDALEKLLEKQLKQIAPNFSIIAGTQIAGRMISHTGSIQKLAMLPASSIQVLGAEKALFRFLKNRKNLPPKHGYLFAHGFVRQLPAEKRGRMARTLASKLSIAIRTDYYNKNENVAGKIQEQLARRVEELKNAKTKNKPIRKFDAPRPMFQRPERFQPRDSNERKERYPPKSDYRPKGNYPPKRDYKPRENYRPAGEYKPRDNFTPNTDYKPRGNFSPNTDYKPKGDYKPKSDYKPRNKPFQKDRFRPQRSGRREEKRDFGTQPVEKKFSSFTVEKSTFQPLPPGQAPKFRKFNQPRSKFSTRNRSEAGSQGRPNKFRKRKSR</sequence>
<accession>A0A8T4L4K0</accession>
<dbReference type="SUPFAM" id="SSF89124">
    <property type="entry name" value="Nop domain"/>
    <property type="match status" value="1"/>
</dbReference>
<dbReference type="Gene3D" id="1.10.246.90">
    <property type="entry name" value="Nop domain"/>
    <property type="match status" value="1"/>
</dbReference>
<dbReference type="InterPro" id="IPR045056">
    <property type="entry name" value="Nop56/Nop58"/>
</dbReference>
<dbReference type="InterPro" id="IPR042239">
    <property type="entry name" value="Nop_C"/>
</dbReference>
<feature type="domain" description="Nop" evidence="3">
    <location>
        <begin position="151"/>
        <end position="268"/>
    </location>
</feature>
<dbReference type="InterPro" id="IPR002687">
    <property type="entry name" value="Nop_dom"/>
</dbReference>
<evidence type="ECO:0000256" key="1">
    <source>
        <dbReference type="ARBA" id="ARBA00009211"/>
    </source>
</evidence>
<evidence type="ECO:0000313" key="4">
    <source>
        <dbReference type="EMBL" id="MBS3061751.1"/>
    </source>
</evidence>
<feature type="compositionally biased region" description="Basic and acidic residues" evidence="2">
    <location>
        <begin position="288"/>
        <end position="338"/>
    </location>
</feature>
<reference evidence="4" key="1">
    <citation type="submission" date="2021-03" db="EMBL/GenBank/DDBJ databases">
        <authorList>
            <person name="Jaffe A."/>
        </authorList>
    </citation>
    <scope>NUCLEOTIDE SEQUENCE</scope>
    <source>
        <strain evidence="4">RIFCSPLOWO2_01_FULL_AR10_48_17</strain>
    </source>
</reference>
<feature type="compositionally biased region" description="Polar residues" evidence="2">
    <location>
        <begin position="431"/>
        <end position="449"/>
    </location>
</feature>
<gene>
    <name evidence="4" type="ORF">J4215_04175</name>
</gene>
<feature type="compositionally biased region" description="Polar residues" evidence="2">
    <location>
        <begin position="406"/>
        <end position="416"/>
    </location>
</feature>
<comment type="caution">
    <text evidence="4">The sequence shown here is derived from an EMBL/GenBank/DDBJ whole genome shotgun (WGS) entry which is preliminary data.</text>
</comment>
<evidence type="ECO:0000256" key="2">
    <source>
        <dbReference type="SAM" id="MobiDB-lite"/>
    </source>
</evidence>
<dbReference type="Proteomes" id="UP000675968">
    <property type="component" value="Unassembled WGS sequence"/>
</dbReference>
<dbReference type="GO" id="GO:0031428">
    <property type="term" value="C:box C/D methylation guide snoRNP complex"/>
    <property type="evidence" value="ECO:0007669"/>
    <property type="project" value="InterPro"/>
</dbReference>
<evidence type="ECO:0000313" key="5">
    <source>
        <dbReference type="Proteomes" id="UP000675968"/>
    </source>
</evidence>
<dbReference type="Gene3D" id="1.10.287.4070">
    <property type="match status" value="1"/>
</dbReference>
<protein>
    <recommendedName>
        <fullName evidence="3">Nop domain-containing protein</fullName>
    </recommendedName>
</protein>
<dbReference type="InterPro" id="IPR036070">
    <property type="entry name" value="Nop_dom_sf"/>
</dbReference>
<dbReference type="PANTHER" id="PTHR10894:SF0">
    <property type="entry name" value="NUCLEOLAR PROTEIN 56"/>
    <property type="match status" value="1"/>
</dbReference>
<dbReference type="PANTHER" id="PTHR10894">
    <property type="entry name" value="NUCLEOLAR PROTEIN 5 NUCLEOLAR PROTEIN NOP5 NOP58"/>
    <property type="match status" value="1"/>
</dbReference>
<name>A0A8T4L4K0_9ARCH</name>
<feature type="compositionally biased region" description="Basic and acidic residues" evidence="2">
    <location>
        <begin position="358"/>
        <end position="405"/>
    </location>
</feature>
<reference evidence="4" key="2">
    <citation type="submission" date="2021-05" db="EMBL/GenBank/DDBJ databases">
        <title>Protein family content uncovers lineage relationships and bacterial pathway maintenance mechanisms in DPANN archaea.</title>
        <authorList>
            <person name="Castelle C.J."/>
            <person name="Meheust R."/>
            <person name="Jaffe A.L."/>
            <person name="Seitz K."/>
            <person name="Gong X."/>
            <person name="Baker B.J."/>
            <person name="Banfield J.F."/>
        </authorList>
    </citation>
    <scope>NUCLEOTIDE SEQUENCE</scope>
    <source>
        <strain evidence="4">RIFCSPLOWO2_01_FULL_AR10_48_17</strain>
    </source>
</reference>
<dbReference type="InterPro" id="IPR012976">
    <property type="entry name" value="NOSIC"/>
</dbReference>
<dbReference type="GO" id="GO:0030515">
    <property type="term" value="F:snoRNA binding"/>
    <property type="evidence" value="ECO:0007669"/>
    <property type="project" value="InterPro"/>
</dbReference>
<dbReference type="PROSITE" id="PS51358">
    <property type="entry name" value="NOP"/>
    <property type="match status" value="1"/>
</dbReference>
<organism evidence="4 5">
    <name type="scientific">Candidatus Iainarchaeum sp</name>
    <dbReference type="NCBI Taxonomy" id="3101447"/>
    <lineage>
        <taxon>Archaea</taxon>
        <taxon>Candidatus Iainarchaeota</taxon>
        <taxon>Candidatus Iainarchaeia</taxon>
        <taxon>Candidatus Iainarchaeales</taxon>
        <taxon>Candidatus Iainarchaeaceae</taxon>
        <taxon>Candidatus Iainarchaeum</taxon>
    </lineage>
</organism>
<comment type="similarity">
    <text evidence="1">Belongs to the NOP5/NOP56 family.</text>
</comment>
<dbReference type="EMBL" id="JAGVWC010000010">
    <property type="protein sequence ID" value="MBS3061751.1"/>
    <property type="molecule type" value="Genomic_DNA"/>
</dbReference>
<dbReference type="AlphaFoldDB" id="A0A8T4L4K0"/>
<dbReference type="Pfam" id="PF01798">
    <property type="entry name" value="Nop"/>
    <property type="match status" value="1"/>
</dbReference>
<proteinExistence type="inferred from homology"/>
<evidence type="ECO:0000259" key="3">
    <source>
        <dbReference type="PROSITE" id="PS51358"/>
    </source>
</evidence>
<dbReference type="SMART" id="SM00931">
    <property type="entry name" value="NOSIC"/>
    <property type="match status" value="1"/>
</dbReference>